<evidence type="ECO:0000256" key="1">
    <source>
        <dbReference type="ARBA" id="ARBA00022553"/>
    </source>
</evidence>
<feature type="repeat" description="WD" evidence="4">
    <location>
        <begin position="782"/>
        <end position="824"/>
    </location>
</feature>
<dbReference type="Gene3D" id="2.130.10.10">
    <property type="entry name" value="YVTN repeat-like/Quinoprotein amine dehydrogenase"/>
    <property type="match status" value="1"/>
</dbReference>
<gene>
    <name evidence="8" type="ORF">CTheo_377</name>
</gene>
<dbReference type="EMBL" id="SSOP01000003">
    <property type="protein sequence ID" value="KAB5596105.1"/>
    <property type="molecule type" value="Genomic_DNA"/>
</dbReference>
<feature type="signal peptide" evidence="7">
    <location>
        <begin position="1"/>
        <end position="18"/>
    </location>
</feature>
<keyword evidence="6" id="KW-1133">Transmembrane helix</keyword>
<feature type="repeat" description="WD" evidence="4">
    <location>
        <begin position="933"/>
        <end position="975"/>
    </location>
</feature>
<keyword evidence="1" id="KW-0597">Phosphoprotein</keyword>
<name>A0A5N5QWJ3_9AGAM</name>
<dbReference type="AlphaFoldDB" id="A0A5N5QWJ3"/>
<feature type="compositionally biased region" description="Basic and acidic residues" evidence="5">
    <location>
        <begin position="333"/>
        <end position="344"/>
    </location>
</feature>
<dbReference type="SMART" id="SM00320">
    <property type="entry name" value="WD40"/>
    <property type="match status" value="4"/>
</dbReference>
<dbReference type="GO" id="GO:0006364">
    <property type="term" value="P:rRNA processing"/>
    <property type="evidence" value="ECO:0007669"/>
    <property type="project" value="InterPro"/>
</dbReference>
<evidence type="ECO:0000313" key="8">
    <source>
        <dbReference type="EMBL" id="KAB5596105.1"/>
    </source>
</evidence>
<evidence type="ECO:0000256" key="5">
    <source>
        <dbReference type="SAM" id="MobiDB-lite"/>
    </source>
</evidence>
<proteinExistence type="predicted"/>
<dbReference type="Proteomes" id="UP000383932">
    <property type="component" value="Unassembled WGS sequence"/>
</dbReference>
<evidence type="ECO:0000256" key="2">
    <source>
        <dbReference type="ARBA" id="ARBA00022574"/>
    </source>
</evidence>
<feature type="transmembrane region" description="Helical" evidence="6">
    <location>
        <begin position="229"/>
        <end position="253"/>
    </location>
</feature>
<dbReference type="Pfam" id="PF00400">
    <property type="entry name" value="WD40"/>
    <property type="match status" value="3"/>
</dbReference>
<sequence>MIVHRGTFILLFGIGVYAQQQTKQPKGGPCSQSRNRLSAETHRFSSDCDAMTYCSAAGICQPKGCRRDEFPFGYFPNVTLPSMCPSGQFCPDEEDQCLPVMSPGSACQLNRDDQCQPPSNRSDLESELTNHGAICFKFSCQYANITLGQSCEAENIVYIGYGSGGAQFPNIVSRDRCAPKLWCNAQSGVCEPKVALGQPCAAHKQCETYTCNTDNVCADPPGTPLKIQIWQYVVTGVAIVCLMVGVSIALFMMHKRSRAKKLREIRAYFREQTSYRDSIITMHSHAKSRLSTYSLVSSRHSQADSLSQFGALGTRESFEEGEDNDRRGLLARRSSEEHPEHQQDSDDEGVGYVHQPQGGGVTAPTAPPRARGGWNPGEWVSFSSHSIVIYYQFWAPLFTHEHFWSKEWKHFLMHPILHIGVLRSWATGLASARSRISCTMEPKFIESTATIEERAGSSASFKIAAVLGAEPNDHLPTLALALNKISSLLPYPPMSPLISSVAWVRRGVAAGNPTKYNLNKEELKRVQKLARIELEDAQLELQRASQAAQEIENRSNEESTEEDNDDEWEDTSGDDHMDEDGVDLKSKTKPNTSGDPDDLAKYNLDNYDDEDTGSASGIFSNIKGLTYYRSNDEDPYITLKEDDEEAEQVELQVLPTDNMIVTAKTEDEVSHLDVYIYNDDDENLYVHHDILLPSFPLCLEWLDFPPTSTLSNTAPTPTPSQGNFIAIGTFEPEIEIWSLDMTEAIYPSLILGRPDKSAAHVPVPLGAGKKKRKQTKARQSGSEYHVDAVLSLSWNRAHRNMLASASADTTVKIWDLSSEGSSALRSYNVHADKVQSVQWSGAQPEVLLTGSYDRTVRVFDSRDPGKAVGAVISADIEALRWDPWEPMSCYLSSPLSQVALENGNVHCFDVRTLPTLPTSASFLPDPTKSLFTLSAHTGAASSLDVNPHMRGCVATGGADKLVKIWNVETNGESVNASMVISRNLEVGKVFSVAFSPDDPLTLAAAGSKAKLQVWDVGANAGARRSFGSRLPQRQGGWEREREGGGVVGLQSDGEESDEA</sequence>
<evidence type="ECO:0000256" key="4">
    <source>
        <dbReference type="PROSITE-ProRule" id="PRU00221"/>
    </source>
</evidence>
<dbReference type="PROSITE" id="PS00678">
    <property type="entry name" value="WD_REPEATS_1"/>
    <property type="match status" value="2"/>
</dbReference>
<dbReference type="InterPro" id="IPR020472">
    <property type="entry name" value="WD40_PAC1"/>
</dbReference>
<evidence type="ECO:0000256" key="7">
    <source>
        <dbReference type="SAM" id="SignalP"/>
    </source>
</evidence>
<keyword evidence="6" id="KW-0472">Membrane</keyword>
<keyword evidence="6" id="KW-0812">Transmembrane</keyword>
<feature type="region of interest" description="Disordered" evidence="5">
    <location>
        <begin position="333"/>
        <end position="372"/>
    </location>
</feature>
<accession>A0A5N5QWJ3</accession>
<organism evidence="8 9">
    <name type="scientific">Ceratobasidium theobromae</name>
    <dbReference type="NCBI Taxonomy" id="1582974"/>
    <lineage>
        <taxon>Eukaryota</taxon>
        <taxon>Fungi</taxon>
        <taxon>Dikarya</taxon>
        <taxon>Basidiomycota</taxon>
        <taxon>Agaricomycotina</taxon>
        <taxon>Agaricomycetes</taxon>
        <taxon>Cantharellales</taxon>
        <taxon>Ceratobasidiaceae</taxon>
        <taxon>Ceratobasidium</taxon>
    </lineage>
</organism>
<keyword evidence="7" id="KW-0732">Signal</keyword>
<feature type="region of interest" description="Disordered" evidence="5">
    <location>
        <begin position="1025"/>
        <end position="1059"/>
    </location>
</feature>
<dbReference type="InterPro" id="IPR036322">
    <property type="entry name" value="WD40_repeat_dom_sf"/>
</dbReference>
<evidence type="ECO:0000256" key="3">
    <source>
        <dbReference type="ARBA" id="ARBA00022737"/>
    </source>
</evidence>
<dbReference type="InterPro" id="IPR019775">
    <property type="entry name" value="WD40_repeat_CS"/>
</dbReference>
<feature type="compositionally biased region" description="Acidic residues" evidence="5">
    <location>
        <begin position="558"/>
        <end position="581"/>
    </location>
</feature>
<dbReference type="InterPro" id="IPR044285">
    <property type="entry name" value="PWP1"/>
</dbReference>
<keyword evidence="9" id="KW-1185">Reference proteome</keyword>
<dbReference type="PROSITE" id="PS50294">
    <property type="entry name" value="WD_REPEATS_REGION"/>
    <property type="match status" value="2"/>
</dbReference>
<dbReference type="PANTHER" id="PTHR14091">
    <property type="entry name" value="PERIODIC TRYPTOPHAN PROTEIN 1"/>
    <property type="match status" value="1"/>
</dbReference>
<feature type="region of interest" description="Disordered" evidence="5">
    <location>
        <begin position="543"/>
        <end position="615"/>
    </location>
</feature>
<keyword evidence="3" id="KW-0677">Repeat</keyword>
<dbReference type="PRINTS" id="PR00320">
    <property type="entry name" value="GPROTEINBRPT"/>
</dbReference>
<reference evidence="8 9" key="1">
    <citation type="journal article" date="2019" name="Fungal Biol. Biotechnol.">
        <title>Draft genome sequence of fastidious pathogen Ceratobasidium theobromae, which causes vascular-streak dieback in Theobroma cacao.</title>
        <authorList>
            <person name="Ali S.S."/>
            <person name="Asman A."/>
            <person name="Shao J."/>
            <person name="Firmansyah A.P."/>
            <person name="Susilo A.W."/>
            <person name="Rosmana A."/>
            <person name="McMahon P."/>
            <person name="Junaid M."/>
            <person name="Guest D."/>
            <person name="Kheng T.Y."/>
            <person name="Meinhardt L.W."/>
            <person name="Bailey B.A."/>
        </authorList>
    </citation>
    <scope>NUCLEOTIDE SEQUENCE [LARGE SCALE GENOMIC DNA]</scope>
    <source>
        <strain evidence="8 9">CT2</strain>
    </source>
</reference>
<comment type="caution">
    <text evidence="8">The sequence shown here is derived from an EMBL/GenBank/DDBJ whole genome shotgun (WGS) entry which is preliminary data.</text>
</comment>
<feature type="chain" id="PRO_5024371074" evidence="7">
    <location>
        <begin position="19"/>
        <end position="1059"/>
    </location>
</feature>
<dbReference type="PROSITE" id="PS50082">
    <property type="entry name" value="WD_REPEATS_2"/>
    <property type="match status" value="3"/>
</dbReference>
<dbReference type="PANTHER" id="PTHR14091:SF0">
    <property type="entry name" value="PERIODIC TRYPTOPHAN PROTEIN 1 HOMOLOG"/>
    <property type="match status" value="1"/>
</dbReference>
<dbReference type="GO" id="GO:0005634">
    <property type="term" value="C:nucleus"/>
    <property type="evidence" value="ECO:0007669"/>
    <property type="project" value="TreeGrafter"/>
</dbReference>
<evidence type="ECO:0000256" key="6">
    <source>
        <dbReference type="SAM" id="Phobius"/>
    </source>
</evidence>
<dbReference type="InterPro" id="IPR015943">
    <property type="entry name" value="WD40/YVTN_repeat-like_dom_sf"/>
</dbReference>
<protein>
    <submittedName>
        <fullName evidence="8">Uncharacterized protein</fullName>
    </submittedName>
</protein>
<dbReference type="InterPro" id="IPR001680">
    <property type="entry name" value="WD40_rpt"/>
</dbReference>
<dbReference type="SUPFAM" id="SSF50978">
    <property type="entry name" value="WD40 repeat-like"/>
    <property type="match status" value="1"/>
</dbReference>
<keyword evidence="2 4" id="KW-0853">WD repeat</keyword>
<feature type="repeat" description="WD" evidence="4">
    <location>
        <begin position="827"/>
        <end position="860"/>
    </location>
</feature>
<dbReference type="OrthoDB" id="270624at2759"/>
<evidence type="ECO:0000313" key="9">
    <source>
        <dbReference type="Proteomes" id="UP000383932"/>
    </source>
</evidence>